<feature type="transmembrane region" description="Helical" evidence="3">
    <location>
        <begin position="121"/>
        <end position="139"/>
    </location>
</feature>
<comment type="subcellular location">
    <subcellularLocation>
        <location evidence="1">Membrane</location>
        <topology evidence="1">Multi-pass membrane protein</topology>
    </subcellularLocation>
</comment>
<evidence type="ECO:0000313" key="5">
    <source>
        <dbReference type="EMBL" id="ORY47091.1"/>
    </source>
</evidence>
<comment type="similarity">
    <text evidence="2">Belongs to the major facilitator superfamily. Monocarboxylate porter (TC 2.A.1.13) family.</text>
</comment>
<dbReference type="InterPro" id="IPR020846">
    <property type="entry name" value="MFS_dom"/>
</dbReference>
<dbReference type="EMBL" id="MCGR01000118">
    <property type="protein sequence ID" value="ORY47091.1"/>
    <property type="molecule type" value="Genomic_DNA"/>
</dbReference>
<feature type="transmembrane region" description="Helical" evidence="3">
    <location>
        <begin position="145"/>
        <end position="166"/>
    </location>
</feature>
<feature type="domain" description="Major facilitator superfamily (MFS) profile" evidence="4">
    <location>
        <begin position="250"/>
        <end position="444"/>
    </location>
</feature>
<feature type="transmembrane region" description="Helical" evidence="3">
    <location>
        <begin position="178"/>
        <end position="198"/>
    </location>
</feature>
<evidence type="ECO:0000256" key="3">
    <source>
        <dbReference type="SAM" id="Phobius"/>
    </source>
</evidence>
<evidence type="ECO:0000259" key="4">
    <source>
        <dbReference type="PROSITE" id="PS50850"/>
    </source>
</evidence>
<dbReference type="SUPFAM" id="SSF103473">
    <property type="entry name" value="MFS general substrate transporter"/>
    <property type="match status" value="1"/>
</dbReference>
<dbReference type="PANTHER" id="PTHR11360:SF305">
    <property type="entry name" value="MAJOR FACILITATOR SUPERFAMILY (MFS) PROFILE DOMAIN-CONTAINING PROTEIN"/>
    <property type="match status" value="1"/>
</dbReference>
<keyword evidence="6" id="KW-1185">Reference proteome</keyword>
<feature type="transmembrane region" description="Helical" evidence="3">
    <location>
        <begin position="375"/>
        <end position="398"/>
    </location>
</feature>
<comment type="caution">
    <text evidence="5">The sequence shown here is derived from an EMBL/GenBank/DDBJ whole genome shotgun (WGS) entry which is preliminary data.</text>
</comment>
<evidence type="ECO:0000256" key="2">
    <source>
        <dbReference type="ARBA" id="ARBA00006727"/>
    </source>
</evidence>
<dbReference type="InterPro" id="IPR036259">
    <property type="entry name" value="MFS_trans_sf"/>
</dbReference>
<keyword evidence="3" id="KW-1133">Transmembrane helix</keyword>
<dbReference type="InterPro" id="IPR011701">
    <property type="entry name" value="MFS"/>
</dbReference>
<sequence length="444" mass="45675">MASTSARSDAIELNSIGTRASSLQTGEDSAADEILQASKAQDASVPEGGYGWVVVAGCAVICFWFVGTSYSWGILQAALVEEKLAPATSLSFVGSLAVFFIAGLALVNARLIRLIGARNTGLLGIAFLGGSEILSGFATKSLPGLFVTSGVGMGIGTSLCFMTVSVTPAQWFAKKRGLATGIVYAAGGLGGTVIAFMFDGLIQRLGIAWTFRLCGLLTLGTGLPAAWLIKERSAIRTATFVEWRLFRDPIFLLLFLAAAIATFPLFVPPFFLPLYASSLGLSASAGAGLVAGFNFSSAVGRLSCGFMCDKLGAVNTLLFSLAISAGSMLVLWPLSDSIAPLVAFAVINGVGNGGFFAVIPSVVGSVFGSARMGVAMGMIVSGWAGGYLLGAPIAGYLLAAFGGQDGGLRAYLPAIMYAGGLSLLAGALVATARFKMDRKVLKKL</sequence>
<feature type="transmembrane region" description="Helical" evidence="3">
    <location>
        <begin position="410"/>
        <end position="434"/>
    </location>
</feature>
<keyword evidence="3" id="KW-0812">Transmembrane</keyword>
<dbReference type="AlphaFoldDB" id="A0A1Y2CJ72"/>
<reference evidence="5 6" key="1">
    <citation type="submission" date="2016-07" db="EMBL/GenBank/DDBJ databases">
        <title>Pervasive Adenine N6-methylation of Active Genes in Fungi.</title>
        <authorList>
            <consortium name="DOE Joint Genome Institute"/>
            <person name="Mondo S.J."/>
            <person name="Dannebaum R.O."/>
            <person name="Kuo R.C."/>
            <person name="Labutti K."/>
            <person name="Haridas S."/>
            <person name="Kuo A."/>
            <person name="Salamov A."/>
            <person name="Ahrendt S.R."/>
            <person name="Lipzen A."/>
            <person name="Sullivan W."/>
            <person name="Andreopoulos W.B."/>
            <person name="Clum A."/>
            <person name="Lindquist E."/>
            <person name="Daum C."/>
            <person name="Ramamoorthy G.K."/>
            <person name="Gryganskyi A."/>
            <person name="Culley D."/>
            <person name="Magnuson J.K."/>
            <person name="James T.Y."/>
            <person name="O'Malley M.A."/>
            <person name="Stajich J.E."/>
            <person name="Spatafora J.W."/>
            <person name="Visel A."/>
            <person name="Grigoriev I.V."/>
        </authorList>
    </citation>
    <scope>NUCLEOTIDE SEQUENCE [LARGE SCALE GENOMIC DNA]</scope>
    <source>
        <strain evidence="5 6">62-1032</strain>
    </source>
</reference>
<organism evidence="5 6">
    <name type="scientific">Leucosporidium creatinivorum</name>
    <dbReference type="NCBI Taxonomy" id="106004"/>
    <lineage>
        <taxon>Eukaryota</taxon>
        <taxon>Fungi</taxon>
        <taxon>Dikarya</taxon>
        <taxon>Basidiomycota</taxon>
        <taxon>Pucciniomycotina</taxon>
        <taxon>Microbotryomycetes</taxon>
        <taxon>Leucosporidiales</taxon>
        <taxon>Leucosporidium</taxon>
    </lineage>
</organism>
<feature type="transmembrane region" description="Helical" evidence="3">
    <location>
        <begin position="49"/>
        <end position="67"/>
    </location>
</feature>
<protein>
    <submittedName>
        <fullName evidence="5">Major facilitator superfamily domain-containing protein</fullName>
    </submittedName>
</protein>
<accession>A0A1Y2CJ72</accession>
<feature type="transmembrane region" description="Helical" evidence="3">
    <location>
        <begin position="311"/>
        <end position="332"/>
    </location>
</feature>
<dbReference type="OrthoDB" id="2213137at2759"/>
<feature type="transmembrane region" description="Helical" evidence="3">
    <location>
        <begin position="338"/>
        <end position="363"/>
    </location>
</feature>
<proteinExistence type="inferred from homology"/>
<evidence type="ECO:0000313" key="6">
    <source>
        <dbReference type="Proteomes" id="UP000193467"/>
    </source>
</evidence>
<dbReference type="Pfam" id="PF07690">
    <property type="entry name" value="MFS_1"/>
    <property type="match status" value="1"/>
</dbReference>
<dbReference type="Gene3D" id="1.20.1250.20">
    <property type="entry name" value="MFS general substrate transporter like domains"/>
    <property type="match status" value="2"/>
</dbReference>
<dbReference type="GO" id="GO:0016020">
    <property type="term" value="C:membrane"/>
    <property type="evidence" value="ECO:0007669"/>
    <property type="project" value="UniProtKB-SubCell"/>
</dbReference>
<evidence type="ECO:0000256" key="1">
    <source>
        <dbReference type="ARBA" id="ARBA00004141"/>
    </source>
</evidence>
<dbReference type="Proteomes" id="UP000193467">
    <property type="component" value="Unassembled WGS sequence"/>
</dbReference>
<dbReference type="InParanoid" id="A0A1Y2CJ72"/>
<feature type="transmembrane region" description="Helical" evidence="3">
    <location>
        <begin position="87"/>
        <end position="109"/>
    </location>
</feature>
<feature type="transmembrane region" description="Helical" evidence="3">
    <location>
        <begin position="210"/>
        <end position="229"/>
    </location>
</feature>
<dbReference type="GO" id="GO:0022857">
    <property type="term" value="F:transmembrane transporter activity"/>
    <property type="evidence" value="ECO:0007669"/>
    <property type="project" value="InterPro"/>
</dbReference>
<feature type="transmembrane region" description="Helical" evidence="3">
    <location>
        <begin position="278"/>
        <end position="299"/>
    </location>
</feature>
<keyword evidence="3" id="KW-0472">Membrane</keyword>
<dbReference type="PROSITE" id="PS50850">
    <property type="entry name" value="MFS"/>
    <property type="match status" value="1"/>
</dbReference>
<feature type="transmembrane region" description="Helical" evidence="3">
    <location>
        <begin position="250"/>
        <end position="272"/>
    </location>
</feature>
<name>A0A1Y2CJ72_9BASI</name>
<dbReference type="PANTHER" id="PTHR11360">
    <property type="entry name" value="MONOCARBOXYLATE TRANSPORTER"/>
    <property type="match status" value="1"/>
</dbReference>
<dbReference type="InterPro" id="IPR050327">
    <property type="entry name" value="Proton-linked_MCT"/>
</dbReference>
<gene>
    <name evidence="5" type="ORF">BCR35DRAFT_310969</name>
</gene>